<dbReference type="InterPro" id="IPR012677">
    <property type="entry name" value="Nucleotide-bd_a/b_plait_sf"/>
</dbReference>
<dbReference type="OrthoDB" id="410044at2759"/>
<feature type="domain" description="RRM" evidence="3">
    <location>
        <begin position="293"/>
        <end position="367"/>
    </location>
</feature>
<reference evidence="4 5" key="1">
    <citation type="submission" date="2017-12" db="EMBL/GenBank/DDBJ databases">
        <title>Genome Sequence of a Multidrug-Resistant Candida haemulonii Isolate from a Patient with Chronic Leg Ulcers in Israel.</title>
        <authorList>
            <person name="Chow N.A."/>
            <person name="Gade L."/>
            <person name="Batra D."/>
            <person name="Rowe L.A."/>
            <person name="Ben-Ami R."/>
            <person name="Loparev V.N."/>
            <person name="Litvintseva A.P."/>
        </authorList>
    </citation>
    <scope>NUCLEOTIDE SEQUENCE [LARGE SCALE GENOMIC DNA]</scope>
    <source>
        <strain evidence="4 5">B11899</strain>
    </source>
</reference>
<organism evidence="4 5">
    <name type="scientific">Candidozyma haemuli</name>
    <dbReference type="NCBI Taxonomy" id="45357"/>
    <lineage>
        <taxon>Eukaryota</taxon>
        <taxon>Fungi</taxon>
        <taxon>Dikarya</taxon>
        <taxon>Ascomycota</taxon>
        <taxon>Saccharomycotina</taxon>
        <taxon>Pichiomycetes</taxon>
        <taxon>Metschnikowiaceae</taxon>
        <taxon>Candidozyma</taxon>
    </lineage>
</organism>
<evidence type="ECO:0000259" key="3">
    <source>
        <dbReference type="PROSITE" id="PS50102"/>
    </source>
</evidence>
<feature type="domain" description="RRM" evidence="3">
    <location>
        <begin position="120"/>
        <end position="199"/>
    </location>
</feature>
<evidence type="ECO:0000256" key="2">
    <source>
        <dbReference type="SAM" id="MobiDB-lite"/>
    </source>
</evidence>
<dbReference type="EMBL" id="PKFO01000002">
    <property type="protein sequence ID" value="PVH19770.1"/>
    <property type="molecule type" value="Genomic_DNA"/>
</dbReference>
<evidence type="ECO:0000313" key="5">
    <source>
        <dbReference type="Proteomes" id="UP000244309"/>
    </source>
</evidence>
<dbReference type="PANTHER" id="PTHR23147">
    <property type="entry name" value="SERINE/ARGININE RICH SPLICING FACTOR"/>
    <property type="match status" value="1"/>
</dbReference>
<keyword evidence="5" id="KW-1185">Reference proteome</keyword>
<dbReference type="PROSITE" id="PS50102">
    <property type="entry name" value="RRM"/>
    <property type="match status" value="2"/>
</dbReference>
<dbReference type="RefSeq" id="XP_025340710.1">
    <property type="nucleotide sequence ID" value="XM_025487262.1"/>
</dbReference>
<protein>
    <recommendedName>
        <fullName evidence="3">RRM domain-containing protein</fullName>
    </recommendedName>
</protein>
<dbReference type="GO" id="GO:0003723">
    <property type="term" value="F:RNA binding"/>
    <property type="evidence" value="ECO:0007669"/>
    <property type="project" value="UniProtKB-UniRule"/>
</dbReference>
<name>A0A2V1ANY8_9ASCO</name>
<dbReference type="Pfam" id="PF00076">
    <property type="entry name" value="RRM_1"/>
    <property type="match status" value="2"/>
</dbReference>
<keyword evidence="1" id="KW-0694">RNA-binding</keyword>
<dbReference type="InterPro" id="IPR035979">
    <property type="entry name" value="RBD_domain_sf"/>
</dbReference>
<dbReference type="InterPro" id="IPR000504">
    <property type="entry name" value="RRM_dom"/>
</dbReference>
<gene>
    <name evidence="4" type="ORF">CXQ85_003628</name>
</gene>
<dbReference type="SUPFAM" id="SSF54928">
    <property type="entry name" value="RNA-binding domain, RBD"/>
    <property type="match status" value="2"/>
</dbReference>
<dbReference type="SMART" id="SM00360">
    <property type="entry name" value="RRM"/>
    <property type="match status" value="3"/>
</dbReference>
<comment type="caution">
    <text evidence="4">The sequence shown here is derived from an EMBL/GenBank/DDBJ whole genome shotgun (WGS) entry which is preliminary data.</text>
</comment>
<dbReference type="Gene3D" id="3.30.70.330">
    <property type="match status" value="2"/>
</dbReference>
<dbReference type="InterPro" id="IPR050907">
    <property type="entry name" value="SRSF"/>
</dbReference>
<proteinExistence type="predicted"/>
<dbReference type="AlphaFoldDB" id="A0A2V1ANY8"/>
<accession>A0A2V1ANY8</accession>
<feature type="compositionally biased region" description="Low complexity" evidence="2">
    <location>
        <begin position="98"/>
        <end position="109"/>
    </location>
</feature>
<dbReference type="VEuPathDB" id="FungiDB:CXQ85_003628"/>
<evidence type="ECO:0000313" key="4">
    <source>
        <dbReference type="EMBL" id="PVH19770.1"/>
    </source>
</evidence>
<dbReference type="Proteomes" id="UP000244309">
    <property type="component" value="Unassembled WGS sequence"/>
</dbReference>
<sequence>MSYSINPKPEPLGAWNPNVVKFPPYASKVKPSKLCHVTGPSSEKPDLSSFPILKKENNSGNLELNGAKEDQKEASKFPIYSDTAKENLVANFNNSNTSVKASPKPSVPSTEKEHKGKPAACVFVASLLSTKTDVELCKTVTDHFEKFGKILNVKVLRDYSGRPYAFVQYASEIDSKVAIRESHNYMLDGRVIRCEAAKVNRTIFISSFDSLDQKSVIGTASAFGETELVVASDEHGRIKNTAGDEKCRYWFVKFSYRDDAIRAFASLTEDLSVHVEWAKNVEDQCPNGRFDKYTVFVGSLNRNATHADLERHFSRHGAIKSVSVIHKIPGSYGFVTFEDEVSAASAVAKDNHTMFMDKNINVQYRELSNYPKMILSSEMPIVLAPPPVNSKFKATARSKHDPESYEPNRGYSYRRDYSGSNESAFRSRRTSSYTHYRDYTRDWTNTAGDYTTWPRSRFGTGGAEVQADGGDINRYYVVSPSSKAT</sequence>
<feature type="region of interest" description="Disordered" evidence="2">
    <location>
        <begin position="94"/>
        <end position="113"/>
    </location>
</feature>
<dbReference type="STRING" id="45357.A0A2V1ANY8"/>
<dbReference type="GeneID" id="37008958"/>
<evidence type="ECO:0000256" key="1">
    <source>
        <dbReference type="PROSITE-ProRule" id="PRU00176"/>
    </source>
</evidence>
<feature type="region of interest" description="Disordered" evidence="2">
    <location>
        <begin position="393"/>
        <end position="424"/>
    </location>
</feature>